<accession>A0AA87UTE4</accession>
<dbReference type="Proteomes" id="UP000321749">
    <property type="component" value="Unassembled WGS sequence"/>
</dbReference>
<evidence type="ECO:0000313" key="2">
    <source>
        <dbReference type="EMBL" id="GEK81405.1"/>
    </source>
</evidence>
<keyword evidence="3" id="KW-1185">Reference proteome</keyword>
<evidence type="ECO:0008006" key="4">
    <source>
        <dbReference type="Google" id="ProtNLM"/>
    </source>
</evidence>
<gene>
    <name evidence="2" type="ORF">ABA31_27560</name>
</gene>
<reference evidence="2 3" key="1">
    <citation type="submission" date="2019-07" db="EMBL/GenBank/DDBJ databases">
        <title>Whole genome shotgun sequence of Agrococcus baldri NBRC 103055.</title>
        <authorList>
            <person name="Hosoyama A."/>
            <person name="Uohara A."/>
            <person name="Ohji S."/>
            <person name="Ichikawa N."/>
        </authorList>
    </citation>
    <scope>NUCLEOTIDE SEQUENCE [LARGE SCALE GENOMIC DNA]</scope>
    <source>
        <strain evidence="2 3">NBRC 103055</strain>
    </source>
</reference>
<evidence type="ECO:0000256" key="1">
    <source>
        <dbReference type="SAM" id="MobiDB-lite"/>
    </source>
</evidence>
<organism evidence="2 3">
    <name type="scientific">Agrococcus baldri</name>
    <dbReference type="NCBI Taxonomy" id="153730"/>
    <lineage>
        <taxon>Bacteria</taxon>
        <taxon>Bacillati</taxon>
        <taxon>Actinomycetota</taxon>
        <taxon>Actinomycetes</taxon>
        <taxon>Micrococcales</taxon>
        <taxon>Microbacteriaceae</taxon>
        <taxon>Agrococcus</taxon>
    </lineage>
</organism>
<feature type="compositionally biased region" description="Polar residues" evidence="1">
    <location>
        <begin position="36"/>
        <end position="48"/>
    </location>
</feature>
<proteinExistence type="predicted"/>
<sequence>MVRAALASSHAFASPGSHPSAVAASGSRLAARTATYASAMSTSNSDQTDPPRGALEPSPQAVAEIDRLDQVARARPDELQPQIDLWRAVAALEFWIGINRGTPESVRPYMLAAEAGPMLCVFSSATRAKEAAEANGLIAPGEPVPLFIVQLPAALDWAMSFGEHGVIGVTIDYPRIRSWCPLPNLAKLRQGDD</sequence>
<evidence type="ECO:0000313" key="3">
    <source>
        <dbReference type="Proteomes" id="UP000321749"/>
    </source>
</evidence>
<comment type="caution">
    <text evidence="2">The sequence shown here is derived from an EMBL/GenBank/DDBJ whole genome shotgun (WGS) entry which is preliminary data.</text>
</comment>
<dbReference type="EMBL" id="BJUU01000026">
    <property type="protein sequence ID" value="GEK81405.1"/>
    <property type="molecule type" value="Genomic_DNA"/>
</dbReference>
<dbReference type="AlphaFoldDB" id="A0AA87UTE4"/>
<feature type="region of interest" description="Disordered" evidence="1">
    <location>
        <begin position="36"/>
        <end position="57"/>
    </location>
</feature>
<protein>
    <recommendedName>
        <fullName evidence="4">SseB protein N-terminal domain-containing protein</fullName>
    </recommendedName>
</protein>
<name>A0AA87UTE4_9MICO</name>